<dbReference type="EMBL" id="MPPL01000001">
    <property type="protein sequence ID" value="OKS89552.1"/>
    <property type="molecule type" value="Genomic_DNA"/>
</dbReference>
<dbReference type="Proteomes" id="UP000186720">
    <property type="component" value="Unassembled WGS sequence"/>
</dbReference>
<proteinExistence type="predicted"/>
<dbReference type="AlphaFoldDB" id="A0A1Q6A6D4"/>
<dbReference type="RefSeq" id="WP_074492663.1">
    <property type="nucleotide sequence ID" value="NZ_FPAM01000003.1"/>
</dbReference>
<evidence type="ECO:0000313" key="4">
    <source>
        <dbReference type="Proteomes" id="UP000186720"/>
    </source>
</evidence>
<protein>
    <submittedName>
        <fullName evidence="3">Uncharacterized protein</fullName>
    </submittedName>
</protein>
<dbReference type="Gene3D" id="2.60.40.1190">
    <property type="match status" value="1"/>
</dbReference>
<feature type="region of interest" description="Disordered" evidence="1">
    <location>
        <begin position="110"/>
        <end position="135"/>
    </location>
</feature>
<evidence type="ECO:0000256" key="1">
    <source>
        <dbReference type="SAM" id="MobiDB-lite"/>
    </source>
</evidence>
<feature type="signal peptide" evidence="2">
    <location>
        <begin position="1"/>
        <end position="24"/>
    </location>
</feature>
<reference evidence="3 4" key="1">
    <citation type="submission" date="2016-11" db="EMBL/GenBank/DDBJ databases">
        <title>Whole Genome Sequencing of Mucilaginibacter polytrichastri RG4-7(T) isolated from the moss sample.</title>
        <authorList>
            <person name="Li Y."/>
        </authorList>
    </citation>
    <scope>NUCLEOTIDE SEQUENCE [LARGE SCALE GENOMIC DNA]</scope>
    <source>
        <strain evidence="3 4">RG4-7</strain>
    </source>
</reference>
<feature type="chain" id="PRO_5010297733" evidence="2">
    <location>
        <begin position="25"/>
        <end position="289"/>
    </location>
</feature>
<dbReference type="STRING" id="1302689.RG47T_5036"/>
<gene>
    <name evidence="3" type="ORF">RG47T_5036</name>
</gene>
<keyword evidence="4" id="KW-1185">Reference proteome</keyword>
<feature type="compositionally biased region" description="Basic and acidic residues" evidence="1">
    <location>
        <begin position="121"/>
        <end position="135"/>
    </location>
</feature>
<dbReference type="OrthoDB" id="1523672at2"/>
<evidence type="ECO:0000256" key="2">
    <source>
        <dbReference type="SAM" id="SignalP"/>
    </source>
</evidence>
<organism evidence="3 4">
    <name type="scientific">Mucilaginibacter polytrichastri</name>
    <dbReference type="NCBI Taxonomy" id="1302689"/>
    <lineage>
        <taxon>Bacteria</taxon>
        <taxon>Pseudomonadati</taxon>
        <taxon>Bacteroidota</taxon>
        <taxon>Sphingobacteriia</taxon>
        <taxon>Sphingobacteriales</taxon>
        <taxon>Sphingobacteriaceae</taxon>
        <taxon>Mucilaginibacter</taxon>
    </lineage>
</organism>
<sequence length="289" mass="31226">MKPYFTAFAFCAVASLTLPQHTHAQTKNTSTLTAPPTEIKIDGDLKEWGDSLRYYNTEKKLNYALANDKDNLYMAIRVNDRTEQIRIIRAGLTLSVNTKGKKKEISSITFPIGNPDQPKMGQDDKKGNPDLLDQQDRDEMMNAKLTKLRNIKVTGFPDIESDIITTSNTYGIKVALNIDADGYLNYEAAIPLKFFHAELTDKSEWAFNIKINGVTRPEGAKNADAEGGGGHGGGGRGGMGGGGMGGGGGRHGGGMGGGRGGMGGNTSGSSDHSELSKSMDFWEKYYLFK</sequence>
<dbReference type="SUPFAM" id="SSF49344">
    <property type="entry name" value="CBD9-like"/>
    <property type="match status" value="1"/>
</dbReference>
<keyword evidence="2" id="KW-0732">Signal</keyword>
<accession>A0A1Q6A6D4</accession>
<feature type="region of interest" description="Disordered" evidence="1">
    <location>
        <begin position="217"/>
        <end position="276"/>
    </location>
</feature>
<name>A0A1Q6A6D4_9SPHI</name>
<evidence type="ECO:0000313" key="3">
    <source>
        <dbReference type="EMBL" id="OKS89552.1"/>
    </source>
</evidence>
<feature type="compositionally biased region" description="Gly residues" evidence="1">
    <location>
        <begin position="226"/>
        <end position="266"/>
    </location>
</feature>
<comment type="caution">
    <text evidence="3">The sequence shown here is derived from an EMBL/GenBank/DDBJ whole genome shotgun (WGS) entry which is preliminary data.</text>
</comment>